<evidence type="ECO:0000256" key="2">
    <source>
        <dbReference type="SAM" id="Phobius"/>
    </source>
</evidence>
<evidence type="ECO:0000256" key="1">
    <source>
        <dbReference type="SAM" id="MobiDB-lite"/>
    </source>
</evidence>
<keyword evidence="2" id="KW-0812">Transmembrane</keyword>
<evidence type="ECO:0000313" key="4">
    <source>
        <dbReference type="Proteomes" id="UP000193307"/>
    </source>
</evidence>
<reference evidence="3 4" key="1">
    <citation type="submission" date="2017-03" db="EMBL/GenBank/DDBJ databases">
        <authorList>
            <person name="Afonso C.L."/>
            <person name="Miller P.J."/>
            <person name="Scott M.A."/>
            <person name="Spackman E."/>
            <person name="Goraichik I."/>
            <person name="Dimitrov K.M."/>
            <person name="Suarez D.L."/>
            <person name="Swayne D.E."/>
        </authorList>
    </citation>
    <scope>NUCLEOTIDE SEQUENCE [LARGE SCALE GENOMIC DNA]</scope>
    <source>
        <strain evidence="3 4">CECT 7971</strain>
    </source>
</reference>
<evidence type="ECO:0000313" key="3">
    <source>
        <dbReference type="EMBL" id="SLN69338.1"/>
    </source>
</evidence>
<keyword evidence="2" id="KW-0472">Membrane</keyword>
<dbReference type="RefSeq" id="WP_085850774.1">
    <property type="nucleotide sequence ID" value="NZ_FNZV01000020.1"/>
</dbReference>
<proteinExistence type="predicted"/>
<feature type="region of interest" description="Disordered" evidence="1">
    <location>
        <begin position="43"/>
        <end position="78"/>
    </location>
</feature>
<gene>
    <name evidence="3" type="ORF">PAM7971_03704</name>
</gene>
<dbReference type="STRING" id="658057.SAMN04488032_12012"/>
<sequence length="78" mass="8341">MSPPDTNLEKQKRRHRGPLIGMALVIAFVAAVIVYWNGDEVATASGAESAEEEATAADVREAAPTYSVEPSDPEIDVE</sequence>
<accession>A0A1Y5TTI9</accession>
<dbReference type="Proteomes" id="UP000193307">
    <property type="component" value="Unassembled WGS sequence"/>
</dbReference>
<feature type="transmembrane region" description="Helical" evidence="2">
    <location>
        <begin position="19"/>
        <end position="36"/>
    </location>
</feature>
<keyword evidence="2" id="KW-1133">Transmembrane helix</keyword>
<dbReference type="AlphaFoldDB" id="A0A1Y5TTI9"/>
<name>A0A1Y5TTI9_9RHOB</name>
<organism evidence="3 4">
    <name type="scientific">Pacificibacter marinus</name>
    <dbReference type="NCBI Taxonomy" id="658057"/>
    <lineage>
        <taxon>Bacteria</taxon>
        <taxon>Pseudomonadati</taxon>
        <taxon>Pseudomonadota</taxon>
        <taxon>Alphaproteobacteria</taxon>
        <taxon>Rhodobacterales</taxon>
        <taxon>Roseobacteraceae</taxon>
        <taxon>Pacificibacter</taxon>
    </lineage>
</organism>
<protein>
    <submittedName>
        <fullName evidence="3">Uncharacterized protein</fullName>
    </submittedName>
</protein>
<keyword evidence="4" id="KW-1185">Reference proteome</keyword>
<dbReference type="EMBL" id="FWFW01000019">
    <property type="protein sequence ID" value="SLN69338.1"/>
    <property type="molecule type" value="Genomic_DNA"/>
</dbReference>